<dbReference type="Proteomes" id="UP000011754">
    <property type="component" value="Unassembled WGS sequence"/>
</dbReference>
<comment type="caution">
    <text evidence="1">The sequence shown here is derived from an EMBL/GenBank/DDBJ whole genome shotgun (WGS) entry which is preliminary data.</text>
</comment>
<dbReference type="AlphaFoldDB" id="M3F2I5"/>
<accession>M3F2I5</accession>
<reference evidence="1 2" key="1">
    <citation type="submission" date="2013-01" db="EMBL/GenBank/DDBJ databases">
        <authorList>
            <person name="Harkins D.M."/>
            <person name="Durkin A.S."/>
            <person name="Brinkac L.M."/>
            <person name="Haft D.H."/>
            <person name="Selengut J.D."/>
            <person name="Sanka R."/>
            <person name="DePew J."/>
            <person name="Purushe J."/>
            <person name="Hartskeerl R.A."/>
            <person name="Ahmed A."/>
            <person name="van der Linden H."/>
            <person name="Goris M.G.A."/>
            <person name="Vinetz J.M."/>
            <person name="Sutton G.G."/>
            <person name="Nierman W.C."/>
            <person name="Fouts D.E."/>
        </authorList>
    </citation>
    <scope>NUCLEOTIDE SEQUENCE [LARGE SCALE GENOMIC DNA]</scope>
    <source>
        <strain evidence="1 2">TE 1992</strain>
    </source>
</reference>
<sequence length="79" mass="9203">MFPAYNLLTRAESPVRPACGKPDSPRFSYVELKYFGECFSNILQFYSILHGRFVQKSPIEFMEGFEKNRVKFGSENILK</sequence>
<proteinExistence type="predicted"/>
<name>M3F2I5_LEPIR</name>
<gene>
    <name evidence="1" type="ORF">LEP1GSC067_4838</name>
</gene>
<organism evidence="1 2">
    <name type="scientific">Leptospira interrogans serovar Lora str. TE 1992</name>
    <dbReference type="NCBI Taxonomy" id="1193028"/>
    <lineage>
        <taxon>Bacteria</taxon>
        <taxon>Pseudomonadati</taxon>
        <taxon>Spirochaetota</taxon>
        <taxon>Spirochaetia</taxon>
        <taxon>Leptospirales</taxon>
        <taxon>Leptospiraceae</taxon>
        <taxon>Leptospira</taxon>
    </lineage>
</organism>
<dbReference type="EMBL" id="AKWW02000005">
    <property type="protein sequence ID" value="EMF44847.1"/>
    <property type="molecule type" value="Genomic_DNA"/>
</dbReference>
<evidence type="ECO:0000313" key="1">
    <source>
        <dbReference type="EMBL" id="EMF44847.1"/>
    </source>
</evidence>
<protein>
    <submittedName>
        <fullName evidence="1">Uncharacterized protein</fullName>
    </submittedName>
</protein>
<evidence type="ECO:0000313" key="2">
    <source>
        <dbReference type="Proteomes" id="UP000011754"/>
    </source>
</evidence>